<dbReference type="PATRIC" id="fig|213810.4.peg.1649"/>
<feature type="transmembrane region" description="Helical" evidence="1">
    <location>
        <begin position="104"/>
        <end position="128"/>
    </location>
</feature>
<feature type="transmembrane region" description="Helical" evidence="1">
    <location>
        <begin position="196"/>
        <end position="215"/>
    </location>
</feature>
<sequence length="396" mass="45232">MVFRTTFRIRTSELIFLAVYALFAAATIIDASLITLGSIKTLINYGSVGVLAAVFISRTYSLKQIRFYLLFGIFVFAAYTTKRTFLLVYMLLLLNARYSSFRKIALTSLIATTLSILFVILCCKAGLITDLVYNRNGVENAHSYGFGHYSSISYFALFLTLTWLYLRRRAIGWIEIGVLAAFNYGIYRITTTRLSFYLALFVLAAYVVIVKYHWIRLSSKPIRFLSTIGFPVSFAVCILLHYFYNPKNALLEKLNEMLNSRLLMGKTAFEQYHLKLFGQSIQMVGIKSATFGEGHQVYFYIDSGYVYALIGYGILFTALLLTLYTIVLRNTAKKEQGVLFIWAVTVMLFSISNNAWVSITYNPLLFYVIVPEANNALTRLLDRIRGWKPKKLKLGW</sequence>
<evidence type="ECO:0000256" key="1">
    <source>
        <dbReference type="SAM" id="Phobius"/>
    </source>
</evidence>
<gene>
    <name evidence="2" type="ordered locus">RUM_00980</name>
</gene>
<keyword evidence="1" id="KW-0812">Transmembrane</keyword>
<feature type="transmembrane region" description="Helical" evidence="1">
    <location>
        <begin position="148"/>
        <end position="166"/>
    </location>
</feature>
<name>D4L9S5_RUMC1</name>
<reference evidence="2" key="2">
    <citation type="submission" date="2010-03" db="EMBL/GenBank/DDBJ databases">
        <authorList>
            <person name="Pajon A."/>
        </authorList>
    </citation>
    <scope>NUCLEOTIDE SEQUENCE</scope>
    <source>
        <strain evidence="2">Type strain: 18P13</strain>
    </source>
</reference>
<dbReference type="Proteomes" id="UP000007054">
    <property type="component" value="Chromosome"/>
</dbReference>
<protein>
    <recommendedName>
        <fullName evidence="4">O-Antigen ligase</fullName>
    </recommendedName>
</protein>
<accession>D4L9S5</accession>
<dbReference type="KEGG" id="rch:RUM_00980"/>
<organism evidence="2 3">
    <name type="scientific">Ruminococcus champanellensis (strain DSM 18848 / JCM 17042 / KCTC 15320 / 18P13)</name>
    <dbReference type="NCBI Taxonomy" id="213810"/>
    <lineage>
        <taxon>Bacteria</taxon>
        <taxon>Bacillati</taxon>
        <taxon>Bacillota</taxon>
        <taxon>Clostridia</taxon>
        <taxon>Eubacteriales</taxon>
        <taxon>Oscillospiraceae</taxon>
        <taxon>Ruminococcus</taxon>
    </lineage>
</organism>
<keyword evidence="1" id="KW-1133">Transmembrane helix</keyword>
<feature type="transmembrane region" description="Helical" evidence="1">
    <location>
        <begin position="67"/>
        <end position="92"/>
    </location>
</feature>
<feature type="transmembrane region" description="Helical" evidence="1">
    <location>
        <begin position="339"/>
        <end position="358"/>
    </location>
</feature>
<dbReference type="RefSeq" id="WP_015557278.1">
    <property type="nucleotide sequence ID" value="NC_021039.1"/>
</dbReference>
<dbReference type="HOGENOM" id="CLU_032630_2_1_9"/>
<dbReference type="GeneID" id="83154959"/>
<feature type="transmembrane region" description="Helical" evidence="1">
    <location>
        <begin position="305"/>
        <end position="327"/>
    </location>
</feature>
<dbReference type="STRING" id="213810.RUM_00980"/>
<evidence type="ECO:0008006" key="4">
    <source>
        <dbReference type="Google" id="ProtNLM"/>
    </source>
</evidence>
<feature type="transmembrane region" description="Helical" evidence="1">
    <location>
        <begin position="14"/>
        <end position="35"/>
    </location>
</feature>
<evidence type="ECO:0000313" key="3">
    <source>
        <dbReference type="Proteomes" id="UP000007054"/>
    </source>
</evidence>
<keyword evidence="3" id="KW-1185">Reference proteome</keyword>
<feature type="transmembrane region" description="Helical" evidence="1">
    <location>
        <begin position="42"/>
        <end position="61"/>
    </location>
</feature>
<dbReference type="EMBL" id="FP929052">
    <property type="protein sequence ID" value="CBL16370.1"/>
    <property type="molecule type" value="Genomic_DNA"/>
</dbReference>
<evidence type="ECO:0000313" key="2">
    <source>
        <dbReference type="EMBL" id="CBL16370.1"/>
    </source>
</evidence>
<feature type="transmembrane region" description="Helical" evidence="1">
    <location>
        <begin position="173"/>
        <end position="190"/>
    </location>
</feature>
<keyword evidence="1" id="KW-0472">Membrane</keyword>
<dbReference type="AlphaFoldDB" id="D4L9S5"/>
<dbReference type="BioCyc" id="RCHA213810:RUM_RS00485-MONOMER"/>
<feature type="transmembrane region" description="Helical" evidence="1">
    <location>
        <begin position="222"/>
        <end position="244"/>
    </location>
</feature>
<reference evidence="2" key="1">
    <citation type="submission" date="2010-03" db="EMBL/GenBank/DDBJ databases">
        <title>The genome sequence of Ruminococcus sp. 18P13.</title>
        <authorList>
            <consortium name="metaHIT consortium -- http://www.metahit.eu/"/>
            <person name="Pajon A."/>
            <person name="Turner K."/>
            <person name="Parkhill J."/>
            <person name="Bernalier A."/>
        </authorList>
    </citation>
    <scope>NUCLEOTIDE SEQUENCE [LARGE SCALE GENOMIC DNA]</scope>
    <source>
        <strain evidence="2">Type strain: 18P13</strain>
    </source>
</reference>
<proteinExistence type="predicted"/>